<feature type="region of interest" description="Disordered" evidence="1">
    <location>
        <begin position="226"/>
        <end position="245"/>
    </location>
</feature>
<dbReference type="Proteomes" id="UP000053562">
    <property type="component" value="Unassembled WGS sequence"/>
</dbReference>
<proteinExistence type="predicted"/>
<keyword evidence="2" id="KW-0472">Membrane</keyword>
<organism evidence="3 4">
    <name type="scientific">Plasmodium vivax India VII</name>
    <dbReference type="NCBI Taxonomy" id="1077284"/>
    <lineage>
        <taxon>Eukaryota</taxon>
        <taxon>Sar</taxon>
        <taxon>Alveolata</taxon>
        <taxon>Apicomplexa</taxon>
        <taxon>Aconoidasida</taxon>
        <taxon>Haemosporida</taxon>
        <taxon>Plasmodiidae</taxon>
        <taxon>Plasmodium</taxon>
        <taxon>Plasmodium (Plasmodium)</taxon>
    </lineage>
</organism>
<keyword evidence="2" id="KW-1133">Transmembrane helix</keyword>
<reference evidence="3 4" key="1">
    <citation type="submission" date="2011-08" db="EMBL/GenBank/DDBJ databases">
        <title>The Genome Sequence of Plasmodium vivax India VII.</title>
        <authorList>
            <consortium name="The Broad Institute Genome Sequencing Platform"/>
            <consortium name="The Broad Institute Genome Sequencing Center for Infectious Disease"/>
            <person name="Neafsey D."/>
            <person name="Carlton J."/>
            <person name="Barnwell J."/>
            <person name="Collins W."/>
            <person name="Escalante A."/>
            <person name="Mullikin J."/>
            <person name="Saul A."/>
            <person name="Guigo R."/>
            <person name="Camara F."/>
            <person name="Young S.K."/>
            <person name="Zeng Q."/>
            <person name="Gargeya S."/>
            <person name="Fitzgerald M."/>
            <person name="Haas B."/>
            <person name="Abouelleil A."/>
            <person name="Alvarado L."/>
            <person name="Arachchi H.M."/>
            <person name="Berlin A."/>
            <person name="Brown A."/>
            <person name="Chapman S.B."/>
            <person name="Chen Z."/>
            <person name="Dunbar C."/>
            <person name="Freedman E."/>
            <person name="Gearin G."/>
            <person name="Gellesch M."/>
            <person name="Goldberg J."/>
            <person name="Griggs A."/>
            <person name="Gujja S."/>
            <person name="Heiman D."/>
            <person name="Howarth C."/>
            <person name="Larson L."/>
            <person name="Lui A."/>
            <person name="MacDonald P.J.P."/>
            <person name="Montmayeur A."/>
            <person name="Murphy C."/>
            <person name="Neiman D."/>
            <person name="Pearson M."/>
            <person name="Priest M."/>
            <person name="Roberts A."/>
            <person name="Saif S."/>
            <person name="Shea T."/>
            <person name="Shenoy N."/>
            <person name="Sisk P."/>
            <person name="Stolte C."/>
            <person name="Sykes S."/>
            <person name="Wortman J."/>
            <person name="Nusbaum C."/>
            <person name="Birren B."/>
        </authorList>
    </citation>
    <scope>NUCLEOTIDE SEQUENCE [LARGE SCALE GENOMIC DNA]</scope>
    <source>
        <strain evidence="3 4">India VII</strain>
    </source>
</reference>
<accession>A0A0J9S6C6</accession>
<dbReference type="Pfam" id="PF05795">
    <property type="entry name" value="Plasmodium_Vir"/>
    <property type="match status" value="1"/>
</dbReference>
<evidence type="ECO:0000256" key="1">
    <source>
        <dbReference type="SAM" id="MobiDB-lite"/>
    </source>
</evidence>
<feature type="compositionally biased region" description="Basic and acidic residues" evidence="1">
    <location>
        <begin position="317"/>
        <end position="332"/>
    </location>
</feature>
<evidence type="ECO:0000313" key="4">
    <source>
        <dbReference type="Proteomes" id="UP000053562"/>
    </source>
</evidence>
<protein>
    <submittedName>
        <fullName evidence="3">Variable surface protein Vir24</fullName>
    </submittedName>
</protein>
<feature type="region of interest" description="Disordered" evidence="1">
    <location>
        <begin position="284"/>
        <end position="332"/>
    </location>
</feature>
<dbReference type="InterPro" id="IPR008780">
    <property type="entry name" value="Plasmodium_Vir"/>
</dbReference>
<dbReference type="OrthoDB" id="10289679at2759"/>
<evidence type="ECO:0000256" key="2">
    <source>
        <dbReference type="SAM" id="Phobius"/>
    </source>
</evidence>
<keyword evidence="2" id="KW-0812">Transmembrane</keyword>
<sequence>MALEGFEFLSPTSDEENILKNLPSYKIHQKLNEEINKNDYDHYCTRINTYDSQYNGLSTLCKKVAKGLKELTAIDGLNQNLGERCSNVTYWMYGQLWKKLNKVSNGNHRESAINIFKDVEYTIYNASLGRGNSCSIEFGEKFDEWNDQSILYDYNMNYSSILKCNKSHNKDNCKHYCKYVKYINDIYKKYENQCCGSNYMNCGEYFDCNYYPNILINELNCNGNQTETSDSTLSEPEKPAETTTLTEIEKLKHNILRCATVEKENDGSGTLVCSVFRSSPDSFENFGVEPTGRDYTDENQDSENDKVAESSDLGDSDTMHPENEADVSGIEKKEEKLNCKEKHLVRGPEGDCVEPNVRNTGSIGLKVETNDPITRVRFHLNRINNIFSNLEDNKFRISVGGMLTVGIMMTFFVYYKLVGIEHYKFCIFFHLYRSLLHSDPGFEISLEEKRKIFIIIMENLSKIYTNMNLHLEV</sequence>
<dbReference type="EMBL" id="KQ234389">
    <property type="protein sequence ID" value="KMZ77622.1"/>
    <property type="molecule type" value="Genomic_DNA"/>
</dbReference>
<name>A0A0J9S6C6_PLAVI</name>
<gene>
    <name evidence="3" type="ORF">PVIIG_01590</name>
</gene>
<dbReference type="AlphaFoldDB" id="A0A0J9S6C6"/>
<feature type="transmembrane region" description="Helical" evidence="2">
    <location>
        <begin position="395"/>
        <end position="415"/>
    </location>
</feature>
<evidence type="ECO:0000313" key="3">
    <source>
        <dbReference type="EMBL" id="KMZ77622.1"/>
    </source>
</evidence>